<dbReference type="Gene3D" id="3.40.640.10">
    <property type="entry name" value="Type I PLP-dependent aspartate aminotransferase-like (Major domain)"/>
    <property type="match status" value="1"/>
</dbReference>
<feature type="domain" description="Aminotransferase class I/classII large" evidence="7">
    <location>
        <begin position="45"/>
        <end position="368"/>
    </location>
</feature>
<evidence type="ECO:0000259" key="7">
    <source>
        <dbReference type="Pfam" id="PF00155"/>
    </source>
</evidence>
<dbReference type="RefSeq" id="WP_175993960.1">
    <property type="nucleotide sequence ID" value="NZ_CP053642.1"/>
</dbReference>
<reference evidence="8 9" key="1">
    <citation type="submission" date="2020-05" db="EMBL/GenBank/DDBJ databases">
        <title>Actinomyces sp. zg-325.</title>
        <authorList>
            <person name="Yang C."/>
        </authorList>
    </citation>
    <scope>NUCLEOTIDE SEQUENCE [LARGE SCALE GENOMIC DNA]</scope>
    <source>
        <strain evidence="9">zg-325</strain>
    </source>
</reference>
<sequence length="378" mass="38488">MSSTSTSATGAAAPVSAPPAVPLRRGIAALPAYVPGARPQGAGIAKLSSNELPYPVQDSVLAALTDAAAGVNRYPEMTGQSLAEALAARHAEHGIDPRQIVLGNGSVALIQHLLDTVCEPGDEVVIPWRSFEAYPICVAVAGARAVRVPVTAEGRHDVPAMLAACGPATRVIMACTPNNPTGPALTAAELEALVDGAPDDVLVLVDEAYLDFVTDPAVGNALDLLADHPGLVVCRTFSKAHALAGMRVGYLVAEPALAAAIRSVTTPFGVSLPAQAAAAAAIAPPALAETARRARAVAVERDRVLAALRDQGWSVPDAQGNFLWLPVGGDAAALAAHFEAAGILVRPFDGDGARVSIGTPAENDRVLAAAASWPGERA</sequence>
<dbReference type="SUPFAM" id="SSF53383">
    <property type="entry name" value="PLP-dependent transferases"/>
    <property type="match status" value="1"/>
</dbReference>
<comment type="catalytic activity">
    <reaction evidence="6">
        <text>L-histidinol phosphate + 2-oxoglutarate = 3-(imidazol-4-yl)-2-oxopropyl phosphate + L-glutamate</text>
        <dbReference type="Rhea" id="RHEA:23744"/>
        <dbReference type="ChEBI" id="CHEBI:16810"/>
        <dbReference type="ChEBI" id="CHEBI:29985"/>
        <dbReference type="ChEBI" id="CHEBI:57766"/>
        <dbReference type="ChEBI" id="CHEBI:57980"/>
        <dbReference type="EC" id="2.6.1.9"/>
    </reaction>
</comment>
<keyword evidence="9" id="KW-1185">Reference proteome</keyword>
<dbReference type="PANTHER" id="PTHR43643:SF3">
    <property type="entry name" value="HISTIDINOL-PHOSPHATE AMINOTRANSFERASE"/>
    <property type="match status" value="1"/>
</dbReference>
<dbReference type="Proteomes" id="UP000504752">
    <property type="component" value="Chromosome"/>
</dbReference>
<dbReference type="InterPro" id="IPR004839">
    <property type="entry name" value="Aminotransferase_I/II_large"/>
</dbReference>
<accession>A0A6M8B608</accession>
<evidence type="ECO:0000313" key="8">
    <source>
        <dbReference type="EMBL" id="QKD78891.1"/>
    </source>
</evidence>
<feature type="modified residue" description="N6-(pyridoxal phosphate)lysine" evidence="6">
    <location>
        <position position="239"/>
    </location>
</feature>
<dbReference type="Pfam" id="PF00155">
    <property type="entry name" value="Aminotran_1_2"/>
    <property type="match status" value="1"/>
</dbReference>
<dbReference type="GO" id="GO:0030170">
    <property type="term" value="F:pyridoxal phosphate binding"/>
    <property type="evidence" value="ECO:0007669"/>
    <property type="project" value="InterPro"/>
</dbReference>
<dbReference type="CDD" id="cd00609">
    <property type="entry name" value="AAT_like"/>
    <property type="match status" value="1"/>
</dbReference>
<evidence type="ECO:0000256" key="2">
    <source>
        <dbReference type="ARBA" id="ARBA00011738"/>
    </source>
</evidence>
<keyword evidence="3 6" id="KW-0032">Aminotransferase</keyword>
<dbReference type="InterPro" id="IPR015422">
    <property type="entry name" value="PyrdxlP-dep_Trfase_small"/>
</dbReference>
<keyword evidence="6" id="KW-0028">Amino-acid biosynthesis</keyword>
<dbReference type="EMBL" id="CP053642">
    <property type="protein sequence ID" value="QKD78891.1"/>
    <property type="molecule type" value="Genomic_DNA"/>
</dbReference>
<proteinExistence type="inferred from homology"/>
<evidence type="ECO:0000256" key="3">
    <source>
        <dbReference type="ARBA" id="ARBA00022576"/>
    </source>
</evidence>
<dbReference type="NCBIfam" id="NF002878">
    <property type="entry name" value="PRK03321.1"/>
    <property type="match status" value="1"/>
</dbReference>
<comment type="subunit">
    <text evidence="2 6">Homodimer.</text>
</comment>
<comment type="similarity">
    <text evidence="6">Belongs to the class-II pyridoxal-phosphate-dependent aminotransferase family. Histidinol-phosphate aminotransferase subfamily.</text>
</comment>
<evidence type="ECO:0000313" key="9">
    <source>
        <dbReference type="Proteomes" id="UP000504752"/>
    </source>
</evidence>
<dbReference type="InterPro" id="IPR050106">
    <property type="entry name" value="HistidinolP_aminotransfase"/>
</dbReference>
<dbReference type="PANTHER" id="PTHR43643">
    <property type="entry name" value="HISTIDINOL-PHOSPHATE AMINOTRANSFERASE 2"/>
    <property type="match status" value="1"/>
</dbReference>
<dbReference type="EC" id="2.6.1.9" evidence="6"/>
<dbReference type="Gene3D" id="3.90.1150.10">
    <property type="entry name" value="Aspartate Aminotransferase, domain 1"/>
    <property type="match status" value="1"/>
</dbReference>
<keyword evidence="4 6" id="KW-0808">Transferase</keyword>
<name>A0A6M8B608_9ACTO</name>
<organism evidence="8 9">
    <name type="scientific">Actinomyces marmotae</name>
    <dbReference type="NCBI Taxonomy" id="2737173"/>
    <lineage>
        <taxon>Bacteria</taxon>
        <taxon>Bacillati</taxon>
        <taxon>Actinomycetota</taxon>
        <taxon>Actinomycetes</taxon>
        <taxon>Actinomycetales</taxon>
        <taxon>Actinomycetaceae</taxon>
        <taxon>Actinomyces</taxon>
    </lineage>
</organism>
<evidence type="ECO:0000256" key="5">
    <source>
        <dbReference type="ARBA" id="ARBA00022898"/>
    </source>
</evidence>
<dbReference type="GO" id="GO:0000105">
    <property type="term" value="P:L-histidine biosynthetic process"/>
    <property type="evidence" value="ECO:0007669"/>
    <property type="project" value="UniProtKB-UniRule"/>
</dbReference>
<dbReference type="NCBIfam" id="TIGR01141">
    <property type="entry name" value="hisC"/>
    <property type="match status" value="1"/>
</dbReference>
<dbReference type="InterPro" id="IPR024892">
    <property type="entry name" value="ArAT"/>
</dbReference>
<keyword evidence="6" id="KW-0368">Histidine biosynthesis</keyword>
<dbReference type="InterPro" id="IPR015424">
    <property type="entry name" value="PyrdxlP-dep_Trfase"/>
</dbReference>
<evidence type="ECO:0000256" key="1">
    <source>
        <dbReference type="ARBA" id="ARBA00001933"/>
    </source>
</evidence>
<dbReference type="HAMAP" id="MF_01023">
    <property type="entry name" value="HisC_aminotrans_2"/>
    <property type="match status" value="1"/>
</dbReference>
<dbReference type="InterPro" id="IPR015421">
    <property type="entry name" value="PyrdxlP-dep_Trfase_major"/>
</dbReference>
<comment type="cofactor">
    <cofactor evidence="1 6">
        <name>pyridoxal 5'-phosphate</name>
        <dbReference type="ChEBI" id="CHEBI:597326"/>
    </cofactor>
</comment>
<comment type="pathway">
    <text evidence="6">Amino-acid biosynthesis; L-histidine biosynthesis; L-histidine from 5-phospho-alpha-D-ribose 1-diphosphate: step 7/9.</text>
</comment>
<protein>
    <recommendedName>
        <fullName evidence="6">Histidinol-phosphate aminotransferase</fullName>
        <ecNumber evidence="6">2.6.1.9</ecNumber>
    </recommendedName>
    <alternativeName>
        <fullName evidence="6">Imidazole acetol-phosphate transaminase</fullName>
    </alternativeName>
</protein>
<dbReference type="InterPro" id="IPR005861">
    <property type="entry name" value="HisP_aminotrans"/>
</dbReference>
<dbReference type="KEGG" id="amam:HPC72_00180"/>
<dbReference type="AlphaFoldDB" id="A0A6M8B608"/>
<keyword evidence="5 6" id="KW-0663">Pyridoxal phosphate</keyword>
<evidence type="ECO:0000256" key="4">
    <source>
        <dbReference type="ARBA" id="ARBA00022679"/>
    </source>
</evidence>
<dbReference type="GO" id="GO:0004400">
    <property type="term" value="F:histidinol-phosphate transaminase activity"/>
    <property type="evidence" value="ECO:0007669"/>
    <property type="project" value="UniProtKB-UniRule"/>
</dbReference>
<gene>
    <name evidence="6 8" type="primary">hisC</name>
    <name evidence="8" type="ORF">HPC72_00180</name>
</gene>
<dbReference type="UniPathway" id="UPA00031">
    <property type="reaction ID" value="UER00012"/>
</dbReference>
<evidence type="ECO:0000256" key="6">
    <source>
        <dbReference type="HAMAP-Rule" id="MF_01023"/>
    </source>
</evidence>